<evidence type="ECO:0000313" key="4">
    <source>
        <dbReference type="Proteomes" id="UP000267606"/>
    </source>
</evidence>
<dbReference type="InterPro" id="IPR001791">
    <property type="entry name" value="Laminin_G"/>
</dbReference>
<name>A0A183HHT9_9BILA</name>
<dbReference type="Pfam" id="PF02210">
    <property type="entry name" value="Laminin_G_2"/>
    <property type="match status" value="1"/>
</dbReference>
<dbReference type="CDD" id="cd00110">
    <property type="entry name" value="LamG"/>
    <property type="match status" value="1"/>
</dbReference>
<dbReference type="EMBL" id="UZAJ01007106">
    <property type="protein sequence ID" value="VDO49074.1"/>
    <property type="molecule type" value="Genomic_DNA"/>
</dbReference>
<dbReference type="InterPro" id="IPR013320">
    <property type="entry name" value="ConA-like_dom_sf"/>
</dbReference>
<reference evidence="3 4" key="2">
    <citation type="submission" date="2018-11" db="EMBL/GenBank/DDBJ databases">
        <authorList>
            <consortium name="Pathogen Informatics"/>
        </authorList>
    </citation>
    <scope>NUCLEOTIDE SEQUENCE [LARGE SCALE GENOMIC DNA]</scope>
</reference>
<feature type="domain" description="Laminin G" evidence="2">
    <location>
        <begin position="1"/>
        <end position="123"/>
    </location>
</feature>
<organism evidence="5">
    <name type="scientific">Onchocerca flexuosa</name>
    <dbReference type="NCBI Taxonomy" id="387005"/>
    <lineage>
        <taxon>Eukaryota</taxon>
        <taxon>Metazoa</taxon>
        <taxon>Ecdysozoa</taxon>
        <taxon>Nematoda</taxon>
        <taxon>Chromadorea</taxon>
        <taxon>Rhabditida</taxon>
        <taxon>Spirurina</taxon>
        <taxon>Spiruromorpha</taxon>
        <taxon>Filarioidea</taxon>
        <taxon>Onchocercidae</taxon>
        <taxon>Onchocerca</taxon>
    </lineage>
</organism>
<dbReference type="Proteomes" id="UP000267606">
    <property type="component" value="Unassembled WGS sequence"/>
</dbReference>
<evidence type="ECO:0000259" key="2">
    <source>
        <dbReference type="PROSITE" id="PS50025"/>
    </source>
</evidence>
<dbReference type="STRING" id="387005.A0A183HHT9"/>
<dbReference type="SUPFAM" id="SSF49899">
    <property type="entry name" value="Concanavalin A-like lectins/glucanases"/>
    <property type="match status" value="1"/>
</dbReference>
<dbReference type="PROSITE" id="PS50025">
    <property type="entry name" value="LAM_G_DOMAIN"/>
    <property type="match status" value="1"/>
</dbReference>
<sequence length="123" mass="14009">MNDFILLLLSDSKLIFSFSLNGEMFAMEWKSLLEMIRSYKIRVTFLYNKISLAVDNLASEVFKLPPGFINHPFKLSPPIYLGNAPMELLRHRSLNNFTGCLSNIFINGRKISKSGMKFLGDIG</sequence>
<gene>
    <name evidence="3" type="ORF">OFLC_LOCUS7051</name>
</gene>
<keyword evidence="4" id="KW-1185">Reference proteome</keyword>
<accession>A0A183HHT9</accession>
<dbReference type="AlphaFoldDB" id="A0A183HHT9"/>
<reference evidence="5" key="1">
    <citation type="submission" date="2016-06" db="UniProtKB">
        <authorList>
            <consortium name="WormBaseParasite"/>
        </authorList>
    </citation>
    <scope>IDENTIFICATION</scope>
</reference>
<evidence type="ECO:0000313" key="5">
    <source>
        <dbReference type="WBParaSite" id="OFLC_0000705001-mRNA-1"/>
    </source>
</evidence>
<protein>
    <submittedName>
        <fullName evidence="5">LAM_G_DOMAIN domain-containing protein</fullName>
    </submittedName>
</protein>
<evidence type="ECO:0000256" key="1">
    <source>
        <dbReference type="PROSITE-ProRule" id="PRU00122"/>
    </source>
</evidence>
<evidence type="ECO:0000313" key="3">
    <source>
        <dbReference type="EMBL" id="VDO49074.1"/>
    </source>
</evidence>
<dbReference type="WBParaSite" id="OFLC_0000705001-mRNA-1">
    <property type="protein sequence ID" value="OFLC_0000705001-mRNA-1"/>
    <property type="gene ID" value="OFLC_0000705001"/>
</dbReference>
<comment type="caution">
    <text evidence="1">Lacks conserved residue(s) required for the propagation of feature annotation.</text>
</comment>
<dbReference type="Gene3D" id="2.60.120.200">
    <property type="match status" value="1"/>
</dbReference>
<proteinExistence type="predicted"/>